<gene>
    <name evidence="2" type="ORF">GCM10009067_17520</name>
</gene>
<feature type="region of interest" description="Disordered" evidence="1">
    <location>
        <begin position="20"/>
        <end position="58"/>
    </location>
</feature>
<name>A0A830ERA3_9EURY</name>
<dbReference type="RefSeq" id="WP_188977109.1">
    <property type="nucleotide sequence ID" value="NZ_BMPD01000002.1"/>
</dbReference>
<dbReference type="Proteomes" id="UP000614221">
    <property type="component" value="Unassembled WGS sequence"/>
</dbReference>
<dbReference type="EMBL" id="BMPD01000002">
    <property type="protein sequence ID" value="GGK65569.1"/>
    <property type="molecule type" value="Genomic_DNA"/>
</dbReference>
<sequence length="92" mass="9593">MTTILQQLVMLDKIKKSVSDVLSGGKGQSDNGPEAGAVTDNRVRTGAAGNDGADTADEPASNLYECPSCDSVFVAIDKETCASCRTPVEKIE</sequence>
<accession>A0A830ERA3</accession>
<evidence type="ECO:0000256" key="1">
    <source>
        <dbReference type="SAM" id="MobiDB-lite"/>
    </source>
</evidence>
<reference evidence="2" key="2">
    <citation type="submission" date="2020-09" db="EMBL/GenBank/DDBJ databases">
        <authorList>
            <person name="Sun Q."/>
            <person name="Ohkuma M."/>
        </authorList>
    </citation>
    <scope>NUCLEOTIDE SEQUENCE</scope>
    <source>
        <strain evidence="2">JCM 19018</strain>
    </source>
</reference>
<evidence type="ECO:0000313" key="3">
    <source>
        <dbReference type="Proteomes" id="UP000614221"/>
    </source>
</evidence>
<evidence type="ECO:0000313" key="2">
    <source>
        <dbReference type="EMBL" id="GGK65569.1"/>
    </source>
</evidence>
<dbReference type="AlphaFoldDB" id="A0A830ERA3"/>
<organism evidence="2 3">
    <name type="scientific">Haloarcula sebkhae</name>
    <dbReference type="NCBI Taxonomy" id="932660"/>
    <lineage>
        <taxon>Archaea</taxon>
        <taxon>Methanobacteriati</taxon>
        <taxon>Methanobacteriota</taxon>
        <taxon>Stenosarchaea group</taxon>
        <taxon>Halobacteria</taxon>
        <taxon>Halobacteriales</taxon>
        <taxon>Haloarculaceae</taxon>
        <taxon>Haloarcula</taxon>
    </lineage>
</organism>
<reference evidence="2" key="1">
    <citation type="journal article" date="2014" name="Int. J. Syst. Evol. Microbiol.">
        <title>Complete genome sequence of Corynebacterium casei LMG S-19264T (=DSM 44701T), isolated from a smear-ripened cheese.</title>
        <authorList>
            <consortium name="US DOE Joint Genome Institute (JGI-PGF)"/>
            <person name="Walter F."/>
            <person name="Albersmeier A."/>
            <person name="Kalinowski J."/>
            <person name="Ruckert C."/>
        </authorList>
    </citation>
    <scope>NUCLEOTIDE SEQUENCE</scope>
    <source>
        <strain evidence="2">JCM 19018</strain>
    </source>
</reference>
<comment type="caution">
    <text evidence="2">The sequence shown here is derived from an EMBL/GenBank/DDBJ whole genome shotgun (WGS) entry which is preliminary data.</text>
</comment>
<dbReference type="OrthoDB" id="185851at2157"/>
<proteinExistence type="predicted"/>
<protein>
    <submittedName>
        <fullName evidence="2">Uncharacterized protein</fullName>
    </submittedName>
</protein>